<feature type="transmembrane region" description="Helical" evidence="2">
    <location>
        <begin position="879"/>
        <end position="900"/>
    </location>
</feature>
<feature type="compositionally biased region" description="Basic and acidic residues" evidence="1">
    <location>
        <begin position="1926"/>
        <end position="1942"/>
    </location>
</feature>
<evidence type="ECO:0000256" key="1">
    <source>
        <dbReference type="SAM" id="MobiDB-lite"/>
    </source>
</evidence>
<evidence type="ECO:0000256" key="2">
    <source>
        <dbReference type="SAM" id="Phobius"/>
    </source>
</evidence>
<feature type="compositionally biased region" description="Acidic residues" evidence="1">
    <location>
        <begin position="1789"/>
        <end position="1806"/>
    </location>
</feature>
<name>A0AAD4NUS7_9PLEO</name>
<feature type="region of interest" description="Disordered" evidence="1">
    <location>
        <begin position="1926"/>
        <end position="1946"/>
    </location>
</feature>
<feature type="compositionally biased region" description="Gly residues" evidence="1">
    <location>
        <begin position="1649"/>
        <end position="1671"/>
    </location>
</feature>
<evidence type="ECO:0000313" key="3">
    <source>
        <dbReference type="EMBL" id="KAG9195039.1"/>
    </source>
</evidence>
<feature type="compositionally biased region" description="Basic and acidic residues" evidence="1">
    <location>
        <begin position="1419"/>
        <end position="1428"/>
    </location>
</feature>
<accession>A0AAD4NUS7</accession>
<feature type="region of interest" description="Disordered" evidence="1">
    <location>
        <begin position="2177"/>
        <end position="2196"/>
    </location>
</feature>
<feature type="region of interest" description="Disordered" evidence="1">
    <location>
        <begin position="1416"/>
        <end position="1555"/>
    </location>
</feature>
<feature type="transmembrane region" description="Helical" evidence="2">
    <location>
        <begin position="628"/>
        <end position="648"/>
    </location>
</feature>
<keyword evidence="2" id="KW-1133">Transmembrane helix</keyword>
<feature type="compositionally biased region" description="Low complexity" evidence="1">
    <location>
        <begin position="1517"/>
        <end position="1529"/>
    </location>
</feature>
<feature type="compositionally biased region" description="Low complexity" evidence="1">
    <location>
        <begin position="1350"/>
        <end position="1359"/>
    </location>
</feature>
<keyword evidence="4" id="KW-1185">Reference proteome</keyword>
<feature type="region of interest" description="Disordered" evidence="1">
    <location>
        <begin position="1350"/>
        <end position="1390"/>
    </location>
</feature>
<gene>
    <name evidence="3" type="ORF">G6011_00159</name>
</gene>
<feature type="compositionally biased region" description="Basic and acidic residues" evidence="1">
    <location>
        <begin position="1291"/>
        <end position="1301"/>
    </location>
</feature>
<dbReference type="EMBL" id="JAANER010000001">
    <property type="protein sequence ID" value="KAG9195039.1"/>
    <property type="molecule type" value="Genomic_DNA"/>
</dbReference>
<feature type="compositionally biased region" description="Polar residues" evidence="1">
    <location>
        <begin position="1720"/>
        <end position="1733"/>
    </location>
</feature>
<feature type="region of interest" description="Disordered" evidence="1">
    <location>
        <begin position="1622"/>
        <end position="1808"/>
    </location>
</feature>
<feature type="transmembrane region" description="Helical" evidence="2">
    <location>
        <begin position="531"/>
        <end position="548"/>
    </location>
</feature>
<keyword evidence="2" id="KW-0812">Transmembrane</keyword>
<feature type="region of interest" description="Disordered" evidence="1">
    <location>
        <begin position="254"/>
        <end position="286"/>
    </location>
</feature>
<comment type="caution">
    <text evidence="3">The sequence shown here is derived from an EMBL/GenBank/DDBJ whole genome shotgun (WGS) entry which is preliminary data.</text>
</comment>
<feature type="transmembrane region" description="Helical" evidence="2">
    <location>
        <begin position="591"/>
        <end position="607"/>
    </location>
</feature>
<evidence type="ECO:0000313" key="4">
    <source>
        <dbReference type="Proteomes" id="UP001199106"/>
    </source>
</evidence>
<feature type="compositionally biased region" description="Low complexity" evidence="1">
    <location>
        <begin position="1257"/>
        <end position="1271"/>
    </location>
</feature>
<feature type="compositionally biased region" description="Polar residues" evidence="1">
    <location>
        <begin position="1530"/>
        <end position="1555"/>
    </location>
</feature>
<feature type="region of interest" description="Disordered" evidence="1">
    <location>
        <begin position="1288"/>
        <end position="1307"/>
    </location>
</feature>
<feature type="transmembrane region" description="Helical" evidence="2">
    <location>
        <begin position="423"/>
        <end position="443"/>
    </location>
</feature>
<organism evidence="3 4">
    <name type="scientific">Alternaria panax</name>
    <dbReference type="NCBI Taxonomy" id="48097"/>
    <lineage>
        <taxon>Eukaryota</taxon>
        <taxon>Fungi</taxon>
        <taxon>Dikarya</taxon>
        <taxon>Ascomycota</taxon>
        <taxon>Pezizomycotina</taxon>
        <taxon>Dothideomycetes</taxon>
        <taxon>Pleosporomycetidae</taxon>
        <taxon>Pleosporales</taxon>
        <taxon>Pleosporineae</taxon>
        <taxon>Pleosporaceae</taxon>
        <taxon>Alternaria</taxon>
        <taxon>Alternaria sect. Panax</taxon>
    </lineage>
</organism>
<feature type="transmembrane region" description="Helical" evidence="2">
    <location>
        <begin position="455"/>
        <end position="474"/>
    </location>
</feature>
<feature type="region of interest" description="Disordered" evidence="1">
    <location>
        <begin position="1257"/>
        <end position="1279"/>
    </location>
</feature>
<feature type="region of interest" description="Disordered" evidence="1">
    <location>
        <begin position="1981"/>
        <end position="2006"/>
    </location>
</feature>
<feature type="transmembrane region" description="Helical" evidence="2">
    <location>
        <begin position="668"/>
        <end position="695"/>
    </location>
</feature>
<feature type="transmembrane region" description="Helical" evidence="2">
    <location>
        <begin position="495"/>
        <end position="511"/>
    </location>
</feature>
<dbReference type="Proteomes" id="UP001199106">
    <property type="component" value="Unassembled WGS sequence"/>
</dbReference>
<feature type="compositionally biased region" description="Polar residues" evidence="1">
    <location>
        <begin position="264"/>
        <end position="286"/>
    </location>
</feature>
<feature type="compositionally biased region" description="Low complexity" evidence="1">
    <location>
        <begin position="1775"/>
        <end position="1787"/>
    </location>
</feature>
<keyword evidence="2" id="KW-0472">Membrane</keyword>
<feature type="compositionally biased region" description="Polar residues" evidence="1">
    <location>
        <begin position="1494"/>
        <end position="1510"/>
    </location>
</feature>
<feature type="transmembrane region" description="Helical" evidence="2">
    <location>
        <begin position="731"/>
        <end position="751"/>
    </location>
</feature>
<feature type="compositionally biased region" description="Acidic residues" evidence="1">
    <location>
        <begin position="1373"/>
        <end position="1390"/>
    </location>
</feature>
<feature type="compositionally biased region" description="Polar residues" evidence="1">
    <location>
        <begin position="1756"/>
        <end position="1769"/>
    </location>
</feature>
<feature type="compositionally biased region" description="Basic and acidic residues" evidence="1">
    <location>
        <begin position="1734"/>
        <end position="1743"/>
    </location>
</feature>
<proteinExistence type="predicted"/>
<feature type="compositionally biased region" description="Basic and acidic residues" evidence="1">
    <location>
        <begin position="1361"/>
        <end position="1372"/>
    </location>
</feature>
<feature type="transmembrane region" description="Helical" evidence="2">
    <location>
        <begin position="757"/>
        <end position="777"/>
    </location>
</feature>
<protein>
    <submittedName>
        <fullName evidence="3">Uncharacterized protein</fullName>
    </submittedName>
</protein>
<feature type="region of interest" description="Disordered" evidence="1">
    <location>
        <begin position="2083"/>
        <end position="2108"/>
    </location>
</feature>
<feature type="transmembrane region" description="Helical" evidence="2">
    <location>
        <begin position="568"/>
        <end position="585"/>
    </location>
</feature>
<sequence length="2267" mass="244175">MAATLSGIAVQVFANLWVQQPELAVGLYAAGAVAVAVPHYVPTFEQVKFWCQMSKRSNRPVAEPIPVAEAALDTVNSIISHNHRPSFTTATRSASALLDFKTPATIEQHIESEAFNAPSVPAHAISNFPAAGYSYPIESSLVQFQPKSGAEIETSVEVENEISETFLVETPSILSEHVTSTLSNEIPVLSQSALKDSTAGTSRRTLEPAGIYVPDAQEGLLNPETQSASSVVDATLPGSDTEAFDPMRVVCDTTSSSLHDEPNLSESTPNVSLASTESKEPTASGTNIGVMSTVSAKVGDLPFRTIFQVIADNLPATPKLYKKLEIGSDGSNNLASSSSIVLSNLPSGQFLAEATEDLFAAEGHRTAVTTSVEQITTKPLHTSPSLAALKHMAYADTPEIFGQRPMVYHAEQKRIGPSYHANIISCSDVALVIVPSTLIAIGVALGSDDPMDQDLYATLMASFCMAVVACLSCLDSRRPMLRHSLFAIYRHCIELISYFMLSLTEIVHQGQKTLATVLGKQPTDHVIADRAPYAGLIGTALVPLFIIISGKINQLQQRAELSQRGATFFRLSLGFGVGLAVVWSSVYVQDFVLVFTTACLVFLIYSYHGRVLDLTSRAIYGTCRSFKAAAWPYVTVYTIVAALIYLASHPQQLLKCFNGTKDGISLPFTHRAIVVKYGILLIAVRFMHMAFALIVRRLRVVQAWVRDKYRVLIRYRHVARLQPDPKRFRELLTAIVLVAEKVPSILLEWIIPTLKAIAMLIVALALMRVLIPFYEILFKRTWNTIQPWTVRTSTTAPHVVKESKPRTAVNTTFFQTWITELLTRVAFGSLASASTIISLALTKSSTTLGFLHSVYIEPVAASIGVSCLNNWCHGLAWWWLPRATAIILATVFCTTGWAIAAKAYPEQKIRSCLSFATSSMVVYTLGSLKVLRCTQDYPIVLATVLGILFYQHSRRQPPPEARALASEVAADGVAADEAPVDEAPVDEVPVDRLVADEVPAEIILADELFADELFDNQAPEDEAHEDEAPIIEAPPNLPAELATALPKPVGLLLPSPWWQPLINWLHANNAAREAEETAIREAIAAAEQEDAEFQAKVDCMRGNRPSLSAYAEYLQSLRDMIAETPVVEPANKDGETPTAERAWDTTRPFRSMNTELQHQTALGRELHVETIPHAISETVTEPVSGLIAPKPAATTDASILALTSASAPLFGPTSLFTPATPAPLMTPIDLVRSHPLATANSMNPSASFSSIFAPASTTTPATAQQPASSAIRPSAEVDHSKELPSIIITSPKHETQKDSHEASGPTETVVTAAVVDGIPAYKSTPPLVIEPAKLGTSAIILGIEQVSQLPSSSYASGSSGKVDKSSPGHNDGESDDGDDLSLDSDEFGTDDDTFERELIEEPERIDGKALAAVQQLRQEMARGGERKKATTAVQVTLGETPPPVDNGDVSEQEEEAAEQKDETTPMEVDSDETPTSVDIAIGSAPENGVDIPAQETSSAKSSDNVTTRGMNNEDEAPTPVTTAAASSDTQQPTNDVSNPQSSLPTGSGPSFVSNLSAHTAPAMSMTLPRAPFSALPLLSGSTGITQDELDTLYALPAIYQRPLARPMSPALPDSVEQWRNRLLGGESTLTKMRREREEAARKARDEGNGGDPPVGPGGPSGGDGGSGGGGYFLVPYDLARTGSSSYPHALPPSADPPEPMDEKEGGPLNGEGVHGETDPNSHSNNDGQTTNTKADLHDQKDDNSSDDSNIDFDTPAQGQTSAIGGTASTAPLVDAGGATANTAAPNNDLDIEMPDLPDTNEDDNDNADLNTPVATGFNTGKLLRMIQAAQHAGSQPNGVLMTPSALEGAQEPFNGEHDDWGGACANAADDLSLPVVPTPSTLQEPPIDRSATYSLLSHASSSDAYRNDPPTQQIDRTSLEELARNMAAKKDQQMQRDARKDLSLPLDRYMDLSDTENQDEYESQGVADGHEDLAAGIDHDFEASSDNTTGADQPTTTADDEDDDVDWTDIRPRTCLVQLWEDDQIVDNPDYPARRSAGMKSLEATYGQPCQVFREVDMVAYETFGENHESFHYVQDGIDWFNPEAEGAEPREDPEDEITEESHDEVSELQAGANENLSERINTLKTGFDSALLVDSDDESDLSDPPNNEDLDKIGDDLLMEKMSGNIPALQPKEKKRYTGPVSLDPQEGDIHPTKKPAPPINRYLLEMMAGFNSDPVKRAALQNLANKASSAPLNPFKAESYFSITSLWTTGNIKPIPQHPSFVTSL</sequence>
<feature type="compositionally biased region" description="Basic and acidic residues" evidence="1">
    <location>
        <begin position="1632"/>
        <end position="1647"/>
    </location>
</feature>
<reference evidence="3" key="1">
    <citation type="submission" date="2021-07" db="EMBL/GenBank/DDBJ databases">
        <title>Genome Resource of American Ginseng Black Spot Pathogen Alternaria panax.</title>
        <authorList>
            <person name="Qiu C."/>
            <person name="Wang W."/>
            <person name="Liu Z."/>
        </authorList>
    </citation>
    <scope>NUCLEOTIDE SEQUENCE</scope>
    <source>
        <strain evidence="3">BNCC115425</strain>
    </source>
</reference>